<reference evidence="1" key="1">
    <citation type="journal article" date="2014" name="Front. Microbiol.">
        <title>High frequency of phylogenetically diverse reductive dehalogenase-homologous genes in deep subseafloor sedimentary metagenomes.</title>
        <authorList>
            <person name="Kawai M."/>
            <person name="Futagami T."/>
            <person name="Toyoda A."/>
            <person name="Takaki Y."/>
            <person name="Nishi S."/>
            <person name="Hori S."/>
            <person name="Arai W."/>
            <person name="Tsubouchi T."/>
            <person name="Morono Y."/>
            <person name="Uchiyama I."/>
            <person name="Ito T."/>
            <person name="Fujiyama A."/>
            <person name="Inagaki F."/>
            <person name="Takami H."/>
        </authorList>
    </citation>
    <scope>NUCLEOTIDE SEQUENCE</scope>
    <source>
        <strain evidence="1">Expedition CK06-06</strain>
    </source>
</reference>
<dbReference type="AlphaFoldDB" id="X1QGL5"/>
<accession>X1QGL5</accession>
<comment type="caution">
    <text evidence="1">The sequence shown here is derived from an EMBL/GenBank/DDBJ whole genome shotgun (WGS) entry which is preliminary data.</text>
</comment>
<gene>
    <name evidence="1" type="ORF">S12H4_00109</name>
</gene>
<evidence type="ECO:0000313" key="1">
    <source>
        <dbReference type="EMBL" id="GAI67617.1"/>
    </source>
</evidence>
<protein>
    <submittedName>
        <fullName evidence="1">Uncharacterized protein</fullName>
    </submittedName>
</protein>
<proteinExistence type="predicted"/>
<name>X1QGL5_9ZZZZ</name>
<sequence>MPFIEYMLRRAIVGKLIPKLFRSGMSQSGYMRLMKSKGLSYNRIEMTKDWRTLNEIEIKKENLKYVRKDRLPSPVFMAEVPYKYDKEYIYRVKTWSRIHPDDPEEVRFGTIQADIPLTPAQIEEEVVLKWPSWEQCKPGKLERVQAVEAWHRVPRSVAGE</sequence>
<organism evidence="1">
    <name type="scientific">marine sediment metagenome</name>
    <dbReference type="NCBI Taxonomy" id="412755"/>
    <lineage>
        <taxon>unclassified sequences</taxon>
        <taxon>metagenomes</taxon>
        <taxon>ecological metagenomes</taxon>
    </lineage>
</organism>
<dbReference type="EMBL" id="BARW01000007">
    <property type="protein sequence ID" value="GAI67617.1"/>
    <property type="molecule type" value="Genomic_DNA"/>
</dbReference>